<dbReference type="Proteomes" id="UP001249945">
    <property type="component" value="Unassembled WGS sequence"/>
</dbReference>
<evidence type="ECO:0000313" key="3">
    <source>
        <dbReference type="EMBL" id="MDT1974411.1"/>
    </source>
</evidence>
<evidence type="ECO:0000313" key="4">
    <source>
        <dbReference type="Proteomes" id="UP001249945"/>
    </source>
</evidence>
<keyword evidence="2" id="KW-1133">Transmembrane helix</keyword>
<dbReference type="RefSeq" id="WP_311780532.1">
    <property type="nucleotide sequence ID" value="NZ_JALRMR010000009.1"/>
</dbReference>
<proteinExistence type="predicted"/>
<comment type="caution">
    <text evidence="3">The sequence shown here is derived from an EMBL/GenBank/DDBJ whole genome shotgun (WGS) entry which is preliminary data.</text>
</comment>
<evidence type="ECO:0000256" key="1">
    <source>
        <dbReference type="SAM" id="MobiDB-lite"/>
    </source>
</evidence>
<dbReference type="AlphaFoldDB" id="A0AAW8RE82"/>
<name>A0AAW8RE82_CARDV</name>
<feature type="region of interest" description="Disordered" evidence="1">
    <location>
        <begin position="65"/>
        <end position="139"/>
    </location>
</feature>
<protein>
    <recommendedName>
        <fullName evidence="5">TcdA-E operon negative regulator</fullName>
    </recommendedName>
</protein>
<reference evidence="3" key="1">
    <citation type="submission" date="2022-04" db="EMBL/GenBank/DDBJ databases">
        <title>Draft genome sequences of lactic acid bacteria (LAB) strains involved in meat spoilage.</title>
        <authorList>
            <person name="Palevich N."/>
        </authorList>
    </citation>
    <scope>NUCLEOTIDE SEQUENCE</scope>
    <source>
        <strain evidence="3">9-14</strain>
    </source>
</reference>
<organism evidence="3 4">
    <name type="scientific">Carnobacterium divergens</name>
    <name type="common">Lactobacillus divergens</name>
    <dbReference type="NCBI Taxonomy" id="2748"/>
    <lineage>
        <taxon>Bacteria</taxon>
        <taxon>Bacillati</taxon>
        <taxon>Bacillota</taxon>
        <taxon>Bacilli</taxon>
        <taxon>Lactobacillales</taxon>
        <taxon>Carnobacteriaceae</taxon>
        <taxon>Carnobacterium</taxon>
    </lineage>
</organism>
<feature type="transmembrane region" description="Helical" evidence="2">
    <location>
        <begin position="6"/>
        <end position="25"/>
    </location>
</feature>
<evidence type="ECO:0008006" key="5">
    <source>
        <dbReference type="Google" id="ProtNLM"/>
    </source>
</evidence>
<dbReference type="EMBL" id="JALRMR010000009">
    <property type="protein sequence ID" value="MDT1974411.1"/>
    <property type="molecule type" value="Genomic_DNA"/>
</dbReference>
<sequence>MENLGVVIILFGVILLCVGMIKLVVDLLKKKKKTKFNLILIALGLVLPIIGALFTPETQQEFKKQEQIASEKKESIEKENKNKKEQYEKTEIEKKEKEKKQKENEEKEKNEKERIQKEKEQAERDERKQKAADLKDPNKYRSDVTYENLTRTPNDFKKEKISLNGKVIQVIEGDSGITNLRLAVNSDYNSIVFVEYRSSIVPQRILEDDLITIYGESTGLYSYKSTMGGQISIPGIIANIIQ</sequence>
<keyword evidence="2" id="KW-0472">Membrane</keyword>
<feature type="transmembrane region" description="Helical" evidence="2">
    <location>
        <begin position="37"/>
        <end position="55"/>
    </location>
</feature>
<accession>A0AAW8RE82</accession>
<evidence type="ECO:0000256" key="2">
    <source>
        <dbReference type="SAM" id="Phobius"/>
    </source>
</evidence>
<gene>
    <name evidence="3" type="ORF">MX635_08420</name>
</gene>
<keyword evidence="2" id="KW-0812">Transmembrane</keyword>